<reference evidence="2 3" key="1">
    <citation type="submission" date="2023-08" db="EMBL/GenBank/DDBJ databases">
        <title>Functional and genomic diversity of the sorghum phyllosphere microbiome.</title>
        <authorList>
            <person name="Shade A."/>
        </authorList>
    </citation>
    <scope>NUCLEOTIDE SEQUENCE [LARGE SCALE GENOMIC DNA]</scope>
    <source>
        <strain evidence="2 3">SORGH_AS_0919</strain>
    </source>
</reference>
<name>A0ABU1I4M7_9MICO</name>
<dbReference type="Pfam" id="PF00583">
    <property type="entry name" value="Acetyltransf_1"/>
    <property type="match status" value="1"/>
</dbReference>
<protein>
    <submittedName>
        <fullName evidence="2">GNAT superfamily N-acetyltransferase</fullName>
    </submittedName>
</protein>
<evidence type="ECO:0000259" key="1">
    <source>
        <dbReference type="Pfam" id="PF00583"/>
    </source>
</evidence>
<dbReference type="Gene3D" id="3.40.630.30">
    <property type="match status" value="1"/>
</dbReference>
<evidence type="ECO:0000313" key="3">
    <source>
        <dbReference type="Proteomes" id="UP001260188"/>
    </source>
</evidence>
<gene>
    <name evidence="2" type="ORF">QE367_002227</name>
</gene>
<accession>A0ABU1I4M7</accession>
<dbReference type="SUPFAM" id="SSF55729">
    <property type="entry name" value="Acyl-CoA N-acyltransferases (Nat)"/>
    <property type="match status" value="1"/>
</dbReference>
<dbReference type="InterPro" id="IPR016181">
    <property type="entry name" value="Acyl_CoA_acyltransferase"/>
</dbReference>
<dbReference type="Proteomes" id="UP001260188">
    <property type="component" value="Unassembled WGS sequence"/>
</dbReference>
<organism evidence="2 3">
    <name type="scientific">Microbacterium paludicola</name>
    <dbReference type="NCBI Taxonomy" id="300019"/>
    <lineage>
        <taxon>Bacteria</taxon>
        <taxon>Bacillati</taxon>
        <taxon>Actinomycetota</taxon>
        <taxon>Actinomycetes</taxon>
        <taxon>Micrococcales</taxon>
        <taxon>Microbacteriaceae</taxon>
        <taxon>Microbacterium</taxon>
    </lineage>
</organism>
<evidence type="ECO:0000313" key="2">
    <source>
        <dbReference type="EMBL" id="MDR6168023.1"/>
    </source>
</evidence>
<sequence>MTITTPPALGVSDVRDNAAWHSLTGVHAHLAIGDDLVRRYPDDVAGFVGVRTWDDPAVWDSLATVVGSGNEFSISTPDRADAAGVAASAPELPEGWVRTFGGAGVQLVETDRLRPRPDDEAVELGEADVADMLALVERNRPGPFRPRTYLLGRYIGIRRDGRLIAMAGERLQPGEWTEISAVATDEAYRRQGLGVSAGAGCRFPHPAAGRPRDDARRGVERECDRRVREARIRAAAADELHRRASSLTRAFAARFSSGDSSPGGAL</sequence>
<keyword evidence="3" id="KW-1185">Reference proteome</keyword>
<dbReference type="CDD" id="cd04301">
    <property type="entry name" value="NAT_SF"/>
    <property type="match status" value="1"/>
</dbReference>
<dbReference type="EMBL" id="JAVIZA010000001">
    <property type="protein sequence ID" value="MDR6168023.1"/>
    <property type="molecule type" value="Genomic_DNA"/>
</dbReference>
<dbReference type="InterPro" id="IPR000182">
    <property type="entry name" value="GNAT_dom"/>
</dbReference>
<feature type="domain" description="N-acetyltransferase" evidence="1">
    <location>
        <begin position="153"/>
        <end position="194"/>
    </location>
</feature>
<comment type="caution">
    <text evidence="2">The sequence shown here is derived from an EMBL/GenBank/DDBJ whole genome shotgun (WGS) entry which is preliminary data.</text>
</comment>
<proteinExistence type="predicted"/>